<dbReference type="GO" id="GO:0008236">
    <property type="term" value="F:serine-type peptidase activity"/>
    <property type="evidence" value="ECO:0007669"/>
    <property type="project" value="InterPro"/>
</dbReference>
<feature type="chain" id="PRO_5035850329" description="Mitochondrial inner membrane protease subunit 2" evidence="7">
    <location>
        <begin position="31"/>
        <end position="167"/>
    </location>
</feature>
<feature type="signal peptide" evidence="7">
    <location>
        <begin position="1"/>
        <end position="30"/>
    </location>
</feature>
<dbReference type="PANTHER" id="PTHR46041:SF2">
    <property type="entry name" value="MITOCHONDRIAL INNER MEMBRANE PROTEASE SUBUNIT 2"/>
    <property type="match status" value="1"/>
</dbReference>
<keyword evidence="4" id="KW-0378">Hydrolase</keyword>
<organism evidence="8 9">
    <name type="scientific">Ostreobium quekettii</name>
    <dbReference type="NCBI Taxonomy" id="121088"/>
    <lineage>
        <taxon>Eukaryota</taxon>
        <taxon>Viridiplantae</taxon>
        <taxon>Chlorophyta</taxon>
        <taxon>core chlorophytes</taxon>
        <taxon>Ulvophyceae</taxon>
        <taxon>TCBD clade</taxon>
        <taxon>Bryopsidales</taxon>
        <taxon>Ostreobineae</taxon>
        <taxon>Ostreobiaceae</taxon>
        <taxon>Ostreobium</taxon>
    </lineage>
</organism>
<evidence type="ECO:0000256" key="3">
    <source>
        <dbReference type="ARBA" id="ARBA00022692"/>
    </source>
</evidence>
<dbReference type="Gene3D" id="2.10.109.10">
    <property type="entry name" value="Umud Fragment, subunit A"/>
    <property type="match status" value="1"/>
</dbReference>
<dbReference type="SUPFAM" id="SSF51306">
    <property type="entry name" value="LexA/Signal peptidase"/>
    <property type="match status" value="1"/>
</dbReference>
<comment type="caution">
    <text evidence="8">The sequence shown here is derived from an EMBL/GenBank/DDBJ whole genome shotgun (WGS) entry which is preliminary data.</text>
</comment>
<dbReference type="GO" id="GO:0004175">
    <property type="term" value="F:endopeptidase activity"/>
    <property type="evidence" value="ECO:0007669"/>
    <property type="project" value="TreeGrafter"/>
</dbReference>
<evidence type="ECO:0000256" key="1">
    <source>
        <dbReference type="ARBA" id="ARBA00004167"/>
    </source>
</evidence>
<evidence type="ECO:0000313" key="9">
    <source>
        <dbReference type="Proteomes" id="UP000708148"/>
    </source>
</evidence>
<evidence type="ECO:0000256" key="5">
    <source>
        <dbReference type="ARBA" id="ARBA00022989"/>
    </source>
</evidence>
<keyword evidence="5" id="KW-1133">Transmembrane helix</keyword>
<evidence type="ECO:0000256" key="4">
    <source>
        <dbReference type="ARBA" id="ARBA00022801"/>
    </source>
</evidence>
<keyword evidence="9" id="KW-1185">Reference proteome</keyword>
<keyword evidence="3" id="KW-0812">Transmembrane</keyword>
<evidence type="ECO:0000313" key="8">
    <source>
        <dbReference type="EMBL" id="CAD7697356.1"/>
    </source>
</evidence>
<sequence>MQGLLRRLLLWGPLALSLKNWVLDVAPVSGLCLRPVSRPDVVAESEWVLVQKYGVRVLGRFRRGDVVYLRSLEDPTRHWVRRLAGIEGDWVSDHGHIRKVPQGHCWLDGSSVKGVHSYADCAVPLALLEGRVSHIIWPPSRMGEVESYVPPGRVIRTADRREPAARK</sequence>
<keyword evidence="7" id="KW-0732">Signal</keyword>
<dbReference type="PANTHER" id="PTHR46041">
    <property type="entry name" value="MITOCHONDRIAL INNER MEMBRANE PROTEASE SUBUNIT 2"/>
    <property type="match status" value="1"/>
</dbReference>
<dbReference type="InterPro" id="IPR036286">
    <property type="entry name" value="LexA/Signal_pep-like_sf"/>
</dbReference>
<keyword evidence="2" id="KW-0645">Protease</keyword>
<comment type="subcellular location">
    <subcellularLocation>
        <location evidence="1">Membrane</location>
        <topology evidence="1">Single-pass membrane protein</topology>
    </subcellularLocation>
</comment>
<dbReference type="GO" id="GO:0006627">
    <property type="term" value="P:protein processing involved in protein targeting to mitochondrion"/>
    <property type="evidence" value="ECO:0007669"/>
    <property type="project" value="InterPro"/>
</dbReference>
<reference evidence="8" key="1">
    <citation type="submission" date="2020-12" db="EMBL/GenBank/DDBJ databases">
        <authorList>
            <person name="Iha C."/>
        </authorList>
    </citation>
    <scope>NUCLEOTIDE SEQUENCE</scope>
</reference>
<evidence type="ECO:0000256" key="7">
    <source>
        <dbReference type="SAM" id="SignalP"/>
    </source>
</evidence>
<dbReference type="OrthoDB" id="9996127at2759"/>
<dbReference type="InterPro" id="IPR037730">
    <property type="entry name" value="IMP2"/>
</dbReference>
<evidence type="ECO:0000256" key="6">
    <source>
        <dbReference type="ARBA" id="ARBA00023136"/>
    </source>
</evidence>
<protein>
    <recommendedName>
        <fullName evidence="10">Mitochondrial inner membrane protease subunit 2</fullName>
    </recommendedName>
</protein>
<evidence type="ECO:0000256" key="2">
    <source>
        <dbReference type="ARBA" id="ARBA00022670"/>
    </source>
</evidence>
<dbReference type="AlphaFoldDB" id="A0A8S1IR03"/>
<dbReference type="GO" id="GO:0042720">
    <property type="term" value="C:mitochondrial inner membrane peptidase complex"/>
    <property type="evidence" value="ECO:0007669"/>
    <property type="project" value="InterPro"/>
</dbReference>
<accession>A0A8S1IR03</accession>
<name>A0A8S1IR03_9CHLO</name>
<dbReference type="Proteomes" id="UP000708148">
    <property type="component" value="Unassembled WGS sequence"/>
</dbReference>
<dbReference type="GO" id="GO:0006465">
    <property type="term" value="P:signal peptide processing"/>
    <property type="evidence" value="ECO:0007669"/>
    <property type="project" value="InterPro"/>
</dbReference>
<keyword evidence="6" id="KW-0472">Membrane</keyword>
<dbReference type="EMBL" id="CAJHUC010000645">
    <property type="protein sequence ID" value="CAD7697356.1"/>
    <property type="molecule type" value="Genomic_DNA"/>
</dbReference>
<proteinExistence type="predicted"/>
<evidence type="ECO:0008006" key="10">
    <source>
        <dbReference type="Google" id="ProtNLM"/>
    </source>
</evidence>
<gene>
    <name evidence="8" type="ORF">OSTQU699_LOCUS2716</name>
</gene>